<sequence>MSGRRKNRGERERREEWERREESIRDVIRINGDGM</sequence>
<protein>
    <submittedName>
        <fullName evidence="2">Uncharacterized protein</fullName>
    </submittedName>
</protein>
<keyword evidence="2" id="KW-0614">Plasmid</keyword>
<dbReference type="HOGENOM" id="CLU_3363644_0_0_12"/>
<feature type="compositionally biased region" description="Basic and acidic residues" evidence="1">
    <location>
        <begin position="9"/>
        <end position="20"/>
    </location>
</feature>
<gene>
    <name evidence="2" type="ORF">BCD_1043</name>
</gene>
<feature type="region of interest" description="Disordered" evidence="1">
    <location>
        <begin position="1"/>
        <end position="20"/>
    </location>
</feature>
<evidence type="ECO:0000313" key="2">
    <source>
        <dbReference type="EMBL" id="AHH07109.1"/>
    </source>
</evidence>
<name>W5SIY0_9SPIR</name>
<geneLocation type="plasmid" evidence="2">
    <name>unnamed</name>
</geneLocation>
<evidence type="ECO:0000256" key="1">
    <source>
        <dbReference type="SAM" id="MobiDB-lite"/>
    </source>
</evidence>
<dbReference type="AlphaFoldDB" id="W5SIY0"/>
<proteinExistence type="predicted"/>
<dbReference type="EMBL" id="CP004300">
    <property type="protein sequence ID" value="AHH07109.1"/>
    <property type="molecule type" value="Genomic_DNA"/>
</dbReference>
<accession>W5SIY0</accession>
<reference evidence="2" key="1">
    <citation type="submission" date="2013-02" db="EMBL/GenBank/DDBJ databases">
        <title>Comparative genomics of Borrelia species.</title>
        <authorList>
            <person name="Schwan T.G."/>
            <person name="Raffel S.J."/>
            <person name="Porcella S.F."/>
        </authorList>
    </citation>
    <scope>NUCLEOTIDE SEQUENCE</scope>
    <source>
        <strain evidence="2">DOU</strain>
        <plasmid evidence="2">unnamed</plasmid>
    </source>
</reference>
<organism evidence="2">
    <name type="scientific">Borrelia crocidurae DOU</name>
    <dbReference type="NCBI Taxonomy" id="1293575"/>
    <lineage>
        <taxon>Bacteria</taxon>
        <taxon>Pseudomonadati</taxon>
        <taxon>Spirochaetota</taxon>
        <taxon>Spirochaetia</taxon>
        <taxon>Spirochaetales</taxon>
        <taxon>Borreliaceae</taxon>
        <taxon>Borrelia</taxon>
    </lineage>
</organism>